<dbReference type="SUPFAM" id="SSF88946">
    <property type="entry name" value="Sigma2 domain of RNA polymerase sigma factors"/>
    <property type="match status" value="1"/>
</dbReference>
<dbReference type="SUPFAM" id="SSF88659">
    <property type="entry name" value="Sigma3 and sigma4 domains of RNA polymerase sigma factors"/>
    <property type="match status" value="1"/>
</dbReference>
<dbReference type="EMBL" id="JASXSZ010000001">
    <property type="protein sequence ID" value="MDL9978509.1"/>
    <property type="molecule type" value="Genomic_DNA"/>
</dbReference>
<dbReference type="InterPro" id="IPR039425">
    <property type="entry name" value="RNA_pol_sigma-70-like"/>
</dbReference>
<sequence>MTDIDRSEPGEERLGTAPPVASDDSAAPARWEHAAALFLRWREGETRAMDALVRLMTPVLWHVVRAYGLDRALAEDVVQTTWLTLVRRHDTIQDPRAVSGWLTMCARREAWRIGKMQRRADPTEVEHLEPHLPTNESAEHDAVLDDEKLRLWTAVGGLDDRCQRLLRIIAFEERPDYARIAQDLAMPVGSIGPTRQRCLIKLRALLEGAGWGEE</sequence>
<protein>
    <submittedName>
        <fullName evidence="8">Sigma-70 family RNA polymerase sigma factor</fullName>
    </submittedName>
</protein>
<dbReference type="Gene3D" id="1.10.10.10">
    <property type="entry name" value="Winged helix-like DNA-binding domain superfamily/Winged helix DNA-binding domain"/>
    <property type="match status" value="1"/>
</dbReference>
<dbReference type="InterPro" id="IPR007627">
    <property type="entry name" value="RNA_pol_sigma70_r2"/>
</dbReference>
<dbReference type="Gene3D" id="1.10.1740.10">
    <property type="match status" value="1"/>
</dbReference>
<keyword evidence="2" id="KW-0805">Transcription regulation</keyword>
<feature type="domain" description="RNA polymerase sigma-70 region 2" evidence="7">
    <location>
        <begin position="52"/>
        <end position="110"/>
    </location>
</feature>
<organism evidence="8 9">
    <name type="scientific">Microbacterium candidum</name>
    <dbReference type="NCBI Taxonomy" id="3041922"/>
    <lineage>
        <taxon>Bacteria</taxon>
        <taxon>Bacillati</taxon>
        <taxon>Actinomycetota</taxon>
        <taxon>Actinomycetes</taxon>
        <taxon>Micrococcales</taxon>
        <taxon>Microbacteriaceae</taxon>
        <taxon>Microbacterium</taxon>
    </lineage>
</organism>
<evidence type="ECO:0000256" key="4">
    <source>
        <dbReference type="ARBA" id="ARBA00023125"/>
    </source>
</evidence>
<comment type="caution">
    <text evidence="8">The sequence shown here is derived from an EMBL/GenBank/DDBJ whole genome shotgun (WGS) entry which is preliminary data.</text>
</comment>
<dbReference type="PANTHER" id="PTHR43133:SF8">
    <property type="entry name" value="RNA POLYMERASE SIGMA FACTOR HI_1459-RELATED"/>
    <property type="match status" value="1"/>
</dbReference>
<feature type="region of interest" description="Disordered" evidence="6">
    <location>
        <begin position="1"/>
        <end position="27"/>
    </location>
</feature>
<dbReference type="InterPro" id="IPR013325">
    <property type="entry name" value="RNA_pol_sigma_r2"/>
</dbReference>
<proteinExistence type="inferred from homology"/>
<dbReference type="InterPro" id="IPR013324">
    <property type="entry name" value="RNA_pol_sigma_r3/r4-like"/>
</dbReference>
<evidence type="ECO:0000256" key="5">
    <source>
        <dbReference type="ARBA" id="ARBA00023163"/>
    </source>
</evidence>
<evidence type="ECO:0000313" key="9">
    <source>
        <dbReference type="Proteomes" id="UP001235064"/>
    </source>
</evidence>
<keyword evidence="5" id="KW-0804">Transcription</keyword>
<dbReference type="Proteomes" id="UP001235064">
    <property type="component" value="Unassembled WGS sequence"/>
</dbReference>
<feature type="compositionally biased region" description="Basic and acidic residues" evidence="6">
    <location>
        <begin position="1"/>
        <end position="14"/>
    </location>
</feature>
<evidence type="ECO:0000313" key="8">
    <source>
        <dbReference type="EMBL" id="MDL9978509.1"/>
    </source>
</evidence>
<evidence type="ECO:0000256" key="1">
    <source>
        <dbReference type="ARBA" id="ARBA00010641"/>
    </source>
</evidence>
<dbReference type="InterPro" id="IPR036388">
    <property type="entry name" value="WH-like_DNA-bd_sf"/>
</dbReference>
<dbReference type="Pfam" id="PF04542">
    <property type="entry name" value="Sigma70_r2"/>
    <property type="match status" value="1"/>
</dbReference>
<gene>
    <name evidence="8" type="ORF">QSV35_04115</name>
</gene>
<dbReference type="PANTHER" id="PTHR43133">
    <property type="entry name" value="RNA POLYMERASE ECF-TYPE SIGMA FACTO"/>
    <property type="match status" value="1"/>
</dbReference>
<name>A0ABT7MVN3_9MICO</name>
<evidence type="ECO:0000256" key="6">
    <source>
        <dbReference type="SAM" id="MobiDB-lite"/>
    </source>
</evidence>
<comment type="similarity">
    <text evidence="1">Belongs to the sigma-70 factor family. ECF subfamily.</text>
</comment>
<keyword evidence="3" id="KW-0731">Sigma factor</keyword>
<keyword evidence="4" id="KW-0238">DNA-binding</keyword>
<reference evidence="8 9" key="1">
    <citation type="submission" date="2023-06" db="EMBL/GenBank/DDBJ databases">
        <title>Microbacterium sp. nov., isolated from a waste landfill.</title>
        <authorList>
            <person name="Wen W."/>
        </authorList>
    </citation>
    <scope>NUCLEOTIDE SEQUENCE [LARGE SCALE GENOMIC DNA]</scope>
    <source>
        <strain evidence="8 9">ASV49</strain>
    </source>
</reference>
<evidence type="ECO:0000256" key="2">
    <source>
        <dbReference type="ARBA" id="ARBA00023015"/>
    </source>
</evidence>
<dbReference type="RefSeq" id="WP_286286985.1">
    <property type="nucleotide sequence ID" value="NZ_JASXSZ010000001.1"/>
</dbReference>
<dbReference type="InterPro" id="IPR014284">
    <property type="entry name" value="RNA_pol_sigma-70_dom"/>
</dbReference>
<accession>A0ABT7MVN3</accession>
<feature type="compositionally biased region" description="Low complexity" evidence="6">
    <location>
        <begin position="17"/>
        <end position="27"/>
    </location>
</feature>
<dbReference type="NCBIfam" id="TIGR02937">
    <property type="entry name" value="sigma70-ECF"/>
    <property type="match status" value="1"/>
</dbReference>
<keyword evidence="9" id="KW-1185">Reference proteome</keyword>
<evidence type="ECO:0000259" key="7">
    <source>
        <dbReference type="Pfam" id="PF04542"/>
    </source>
</evidence>
<evidence type="ECO:0000256" key="3">
    <source>
        <dbReference type="ARBA" id="ARBA00023082"/>
    </source>
</evidence>